<dbReference type="SUPFAM" id="SSF55874">
    <property type="entry name" value="ATPase domain of HSP90 chaperone/DNA topoisomerase II/histidine kinase"/>
    <property type="match status" value="1"/>
</dbReference>
<feature type="domain" description="Histidine kinase" evidence="12">
    <location>
        <begin position="220"/>
        <end position="418"/>
    </location>
</feature>
<dbReference type="RefSeq" id="WP_181858534.1">
    <property type="nucleotide sequence ID" value="NZ_CP070273.1"/>
</dbReference>
<feature type="transmembrane region" description="Helical" evidence="11">
    <location>
        <begin position="139"/>
        <end position="162"/>
    </location>
</feature>
<keyword evidence="6 11" id="KW-0812">Transmembrane</keyword>
<evidence type="ECO:0000256" key="1">
    <source>
        <dbReference type="ARBA" id="ARBA00000085"/>
    </source>
</evidence>
<dbReference type="InterPro" id="IPR003594">
    <property type="entry name" value="HATPase_dom"/>
</dbReference>
<evidence type="ECO:0000256" key="2">
    <source>
        <dbReference type="ARBA" id="ARBA00004141"/>
    </source>
</evidence>
<dbReference type="InterPro" id="IPR005467">
    <property type="entry name" value="His_kinase_dom"/>
</dbReference>
<sequence>MNPNLLIGHILNEQAEFLIDEIYTNSMGEPELSIQKSNQDAHWVWIYETLNEDLFFQIVDPQGEVVSASTRQTKAFAPDNTSYNKHTSNFTFTRNNKLFYGLSEPLKAAYTGYNIQVATSLRLLEVFQITKRSPISKTVLLVSILSLFIVSFAVIITIHFMLRPLRKASDIASKITPQNIQGRLSMAEMPSELIPLISAFNEALERLEQGFKVQQEFLATAAHELKTPLALIRGEIEMLEKTNSKNLILEDVDHISRQINQLLHLAEVRESHNYTFQDITLVNTVNDTIKYLSRLSKKHGTSIRLIQINKDIHLNADASTLFILLKNLIENAIYHSPSGTTIDITMTKNTVSVRDYGQGINEEHLNLIFKRFWRAPKQKIHGAGLGLAICMEIATFHGWKVTAKNSSPGASFVLDMSP</sequence>
<keyword evidence="15" id="KW-1185">Reference proteome</keyword>
<evidence type="ECO:0000313" key="15">
    <source>
        <dbReference type="Proteomes" id="UP000644167"/>
    </source>
</evidence>
<dbReference type="SMART" id="SM00388">
    <property type="entry name" value="HisKA"/>
    <property type="match status" value="1"/>
</dbReference>
<keyword evidence="8 11" id="KW-1133">Transmembrane helix</keyword>
<dbReference type="Gene3D" id="3.30.565.10">
    <property type="entry name" value="Histidine kinase-like ATPase, C-terminal domain"/>
    <property type="match status" value="1"/>
</dbReference>
<keyword evidence="4" id="KW-0597">Phosphoprotein</keyword>
<evidence type="ECO:0000313" key="14">
    <source>
        <dbReference type="EMBL" id="QRV23631.1"/>
    </source>
</evidence>
<reference evidence="14 15" key="1">
    <citation type="submission" date="2021-02" db="EMBL/GenBank/DDBJ databases">
        <title>The genome of Marinomonas foliarum JZW.</title>
        <authorList>
            <person name="Sun M."/>
        </authorList>
    </citation>
    <scope>NUCLEOTIDE SEQUENCE [LARGE SCALE GENOMIC DNA]</scope>
    <source>
        <strain evidence="14 15">JZW</strain>
    </source>
</reference>
<dbReference type="InterPro" id="IPR003660">
    <property type="entry name" value="HAMP_dom"/>
</dbReference>
<evidence type="ECO:0000256" key="11">
    <source>
        <dbReference type="SAM" id="Phobius"/>
    </source>
</evidence>
<dbReference type="InterPro" id="IPR004358">
    <property type="entry name" value="Sig_transdc_His_kin-like_C"/>
</dbReference>
<dbReference type="EMBL" id="CP070273">
    <property type="protein sequence ID" value="QRV23631.1"/>
    <property type="molecule type" value="Genomic_DNA"/>
</dbReference>
<dbReference type="InterPro" id="IPR036890">
    <property type="entry name" value="HATPase_C_sf"/>
</dbReference>
<dbReference type="SMART" id="SM00387">
    <property type="entry name" value="HATPase_c"/>
    <property type="match status" value="1"/>
</dbReference>
<dbReference type="PROSITE" id="PS50885">
    <property type="entry name" value="HAMP"/>
    <property type="match status" value="1"/>
</dbReference>
<keyword evidence="7" id="KW-0418">Kinase</keyword>
<comment type="subcellular location">
    <subcellularLocation>
        <location evidence="2">Membrane</location>
        <topology evidence="2">Multi-pass membrane protein</topology>
    </subcellularLocation>
</comment>
<dbReference type="Gene3D" id="1.10.287.130">
    <property type="match status" value="1"/>
</dbReference>
<dbReference type="InterPro" id="IPR003661">
    <property type="entry name" value="HisK_dim/P_dom"/>
</dbReference>
<keyword evidence="10 11" id="KW-0472">Membrane</keyword>
<evidence type="ECO:0000259" key="13">
    <source>
        <dbReference type="PROSITE" id="PS50885"/>
    </source>
</evidence>
<dbReference type="PROSITE" id="PS50109">
    <property type="entry name" value="HIS_KIN"/>
    <property type="match status" value="1"/>
</dbReference>
<dbReference type="PANTHER" id="PTHR45436">
    <property type="entry name" value="SENSOR HISTIDINE KINASE YKOH"/>
    <property type="match status" value="1"/>
</dbReference>
<evidence type="ECO:0000256" key="7">
    <source>
        <dbReference type="ARBA" id="ARBA00022777"/>
    </source>
</evidence>
<evidence type="ECO:0000256" key="6">
    <source>
        <dbReference type="ARBA" id="ARBA00022692"/>
    </source>
</evidence>
<name>A0ABX7INQ5_9GAMM</name>
<proteinExistence type="predicted"/>
<protein>
    <recommendedName>
        <fullName evidence="3">histidine kinase</fullName>
        <ecNumber evidence="3">2.7.13.3</ecNumber>
    </recommendedName>
</protein>
<keyword evidence="5" id="KW-0808">Transferase</keyword>
<evidence type="ECO:0000256" key="9">
    <source>
        <dbReference type="ARBA" id="ARBA00023012"/>
    </source>
</evidence>
<dbReference type="SUPFAM" id="SSF47384">
    <property type="entry name" value="Homodimeric domain of signal transducing histidine kinase"/>
    <property type="match status" value="1"/>
</dbReference>
<evidence type="ECO:0000256" key="4">
    <source>
        <dbReference type="ARBA" id="ARBA00022553"/>
    </source>
</evidence>
<dbReference type="PANTHER" id="PTHR45436:SF15">
    <property type="entry name" value="SENSOR HISTIDINE KINASE CUSS"/>
    <property type="match status" value="1"/>
</dbReference>
<dbReference type="Pfam" id="PF00512">
    <property type="entry name" value="HisKA"/>
    <property type="match status" value="1"/>
</dbReference>
<evidence type="ECO:0000259" key="12">
    <source>
        <dbReference type="PROSITE" id="PS50109"/>
    </source>
</evidence>
<dbReference type="CDD" id="cd00082">
    <property type="entry name" value="HisKA"/>
    <property type="match status" value="1"/>
</dbReference>
<dbReference type="InterPro" id="IPR050428">
    <property type="entry name" value="TCS_sensor_his_kinase"/>
</dbReference>
<comment type="catalytic activity">
    <reaction evidence="1">
        <text>ATP + protein L-histidine = ADP + protein N-phospho-L-histidine.</text>
        <dbReference type="EC" id="2.7.13.3"/>
    </reaction>
</comment>
<organism evidence="14 15">
    <name type="scientific">Marinomonas foliarum</name>
    <dbReference type="NCBI Taxonomy" id="491950"/>
    <lineage>
        <taxon>Bacteria</taxon>
        <taxon>Pseudomonadati</taxon>
        <taxon>Pseudomonadota</taxon>
        <taxon>Gammaproteobacteria</taxon>
        <taxon>Oceanospirillales</taxon>
        <taxon>Oceanospirillaceae</taxon>
        <taxon>Marinomonas</taxon>
    </lineage>
</organism>
<gene>
    <name evidence="14" type="ORF">JSY38_16590</name>
</gene>
<dbReference type="CDD" id="cd00075">
    <property type="entry name" value="HATPase"/>
    <property type="match status" value="1"/>
</dbReference>
<evidence type="ECO:0000256" key="5">
    <source>
        <dbReference type="ARBA" id="ARBA00022679"/>
    </source>
</evidence>
<evidence type="ECO:0000256" key="3">
    <source>
        <dbReference type="ARBA" id="ARBA00012438"/>
    </source>
</evidence>
<dbReference type="Pfam" id="PF02518">
    <property type="entry name" value="HATPase_c"/>
    <property type="match status" value="1"/>
</dbReference>
<feature type="domain" description="HAMP" evidence="13">
    <location>
        <begin position="159"/>
        <end position="212"/>
    </location>
</feature>
<dbReference type="PRINTS" id="PR00344">
    <property type="entry name" value="BCTRLSENSOR"/>
</dbReference>
<keyword evidence="9" id="KW-0902">Two-component regulatory system</keyword>
<evidence type="ECO:0000256" key="10">
    <source>
        <dbReference type="ARBA" id="ARBA00023136"/>
    </source>
</evidence>
<dbReference type="Proteomes" id="UP000644167">
    <property type="component" value="Chromosome"/>
</dbReference>
<dbReference type="InterPro" id="IPR036097">
    <property type="entry name" value="HisK_dim/P_sf"/>
</dbReference>
<evidence type="ECO:0000256" key="8">
    <source>
        <dbReference type="ARBA" id="ARBA00022989"/>
    </source>
</evidence>
<accession>A0ABX7INQ5</accession>
<dbReference type="EC" id="2.7.13.3" evidence="3"/>